<dbReference type="EMBL" id="MEWA01000019">
    <property type="protein sequence ID" value="OGC69553.1"/>
    <property type="molecule type" value="Genomic_DNA"/>
</dbReference>
<accession>A0A1F4WKX4</accession>
<organism evidence="1 2">
    <name type="scientific">candidate division WWE3 bacterium RIFOXYC1_FULL_39_7</name>
    <dbReference type="NCBI Taxonomy" id="1802643"/>
    <lineage>
        <taxon>Bacteria</taxon>
        <taxon>Katanobacteria</taxon>
    </lineage>
</organism>
<name>A0A1F4WKX4_UNCKA</name>
<comment type="caution">
    <text evidence="1">The sequence shown here is derived from an EMBL/GenBank/DDBJ whole genome shotgun (WGS) entry which is preliminary data.</text>
</comment>
<sequence>MLSKNSMIYSSAPLFYVKTPFKKGKLEAMDFGFDECDARHWVPKFSTNSSLLIPHRNILFSRLVASRNLPFGVAN</sequence>
<proteinExistence type="predicted"/>
<evidence type="ECO:0000313" key="2">
    <source>
        <dbReference type="Proteomes" id="UP000179113"/>
    </source>
</evidence>
<reference evidence="1 2" key="1">
    <citation type="journal article" date="2016" name="Nat. Commun.">
        <title>Thousands of microbial genomes shed light on interconnected biogeochemical processes in an aquifer system.</title>
        <authorList>
            <person name="Anantharaman K."/>
            <person name="Brown C.T."/>
            <person name="Hug L.A."/>
            <person name="Sharon I."/>
            <person name="Castelle C.J."/>
            <person name="Probst A.J."/>
            <person name="Thomas B.C."/>
            <person name="Singh A."/>
            <person name="Wilkins M.J."/>
            <person name="Karaoz U."/>
            <person name="Brodie E.L."/>
            <person name="Williams K.H."/>
            <person name="Hubbard S.S."/>
            <person name="Banfield J.F."/>
        </authorList>
    </citation>
    <scope>NUCLEOTIDE SEQUENCE [LARGE SCALE GENOMIC DNA]</scope>
</reference>
<protein>
    <submittedName>
        <fullName evidence="1">Uncharacterized protein</fullName>
    </submittedName>
</protein>
<dbReference type="Proteomes" id="UP000179113">
    <property type="component" value="Unassembled WGS sequence"/>
</dbReference>
<evidence type="ECO:0000313" key="1">
    <source>
        <dbReference type="EMBL" id="OGC69553.1"/>
    </source>
</evidence>
<dbReference type="AlphaFoldDB" id="A0A1F4WKX4"/>
<gene>
    <name evidence="1" type="ORF">A2415_03175</name>
</gene>